<dbReference type="InterPro" id="IPR011051">
    <property type="entry name" value="RmlC_Cupin_sf"/>
</dbReference>
<keyword evidence="3" id="KW-1185">Reference proteome</keyword>
<proteinExistence type="predicted"/>
<dbReference type="InterPro" id="IPR014710">
    <property type="entry name" value="RmlC-like_jellyroll"/>
</dbReference>
<dbReference type="RefSeq" id="WP_310912601.1">
    <property type="nucleotide sequence ID" value="NZ_JAVLVT010000005.1"/>
</dbReference>
<evidence type="ECO:0000313" key="2">
    <source>
        <dbReference type="EMBL" id="MDS1271050.1"/>
    </source>
</evidence>
<evidence type="ECO:0000259" key="1">
    <source>
        <dbReference type="Pfam" id="PF07883"/>
    </source>
</evidence>
<dbReference type="EMBL" id="JAVLVT010000005">
    <property type="protein sequence ID" value="MDS1271050.1"/>
    <property type="molecule type" value="Genomic_DNA"/>
</dbReference>
<evidence type="ECO:0000313" key="3">
    <source>
        <dbReference type="Proteomes" id="UP001250214"/>
    </source>
</evidence>
<protein>
    <submittedName>
        <fullName evidence="2">Cupin domain-containing protein</fullName>
    </submittedName>
</protein>
<reference evidence="3" key="1">
    <citation type="submission" date="2023-07" db="EMBL/GenBank/DDBJ databases">
        <title>Novel species in the genus Lipingzhangella isolated from Sambhar Salt Lake.</title>
        <authorList>
            <person name="Jiya N."/>
            <person name="Kajale S."/>
            <person name="Sharma A."/>
        </authorList>
    </citation>
    <scope>NUCLEOTIDE SEQUENCE [LARGE SCALE GENOMIC DNA]</scope>
    <source>
        <strain evidence="3">LS1_29</strain>
    </source>
</reference>
<feature type="domain" description="Cupin type-2" evidence="1">
    <location>
        <begin position="45"/>
        <end position="111"/>
    </location>
</feature>
<organism evidence="2 3">
    <name type="scientific">Lipingzhangella rawalii</name>
    <dbReference type="NCBI Taxonomy" id="2055835"/>
    <lineage>
        <taxon>Bacteria</taxon>
        <taxon>Bacillati</taxon>
        <taxon>Actinomycetota</taxon>
        <taxon>Actinomycetes</taxon>
        <taxon>Streptosporangiales</taxon>
        <taxon>Nocardiopsidaceae</taxon>
        <taxon>Lipingzhangella</taxon>
    </lineage>
</organism>
<dbReference type="InterPro" id="IPR013096">
    <property type="entry name" value="Cupin_2"/>
</dbReference>
<sequence length="134" mass="14470">MVEELPDTSSSYPKIVTFSTLASGTTTHQDRIEVDDDMSLIFAKIQIPPGESTGWHYHQGPVLIVVQSGKLKHTMKSGETQHITEGSAFIEPFGEEASHIGYNEMRTPLILYAAYLLPAGAPLAIATDGPESVG</sequence>
<dbReference type="Proteomes" id="UP001250214">
    <property type="component" value="Unassembled WGS sequence"/>
</dbReference>
<name>A0ABU2H867_9ACTN</name>
<accession>A0ABU2H867</accession>
<dbReference type="Gene3D" id="2.60.120.10">
    <property type="entry name" value="Jelly Rolls"/>
    <property type="match status" value="1"/>
</dbReference>
<dbReference type="Pfam" id="PF07883">
    <property type="entry name" value="Cupin_2"/>
    <property type="match status" value="1"/>
</dbReference>
<comment type="caution">
    <text evidence="2">The sequence shown here is derived from an EMBL/GenBank/DDBJ whole genome shotgun (WGS) entry which is preliminary data.</text>
</comment>
<dbReference type="SUPFAM" id="SSF51182">
    <property type="entry name" value="RmlC-like cupins"/>
    <property type="match status" value="1"/>
</dbReference>
<gene>
    <name evidence="2" type="ORF">RIF23_12145</name>
</gene>